<feature type="compositionally biased region" description="Acidic residues" evidence="2">
    <location>
        <begin position="385"/>
        <end position="395"/>
    </location>
</feature>
<accession>A0ABP0LLR9</accession>
<proteinExistence type="predicted"/>
<dbReference type="EMBL" id="CAXAMN010013014">
    <property type="protein sequence ID" value="CAK9039711.1"/>
    <property type="molecule type" value="Genomic_DNA"/>
</dbReference>
<keyword evidence="5" id="KW-1185">Reference proteome</keyword>
<dbReference type="SUPFAM" id="SSF54928">
    <property type="entry name" value="RNA-binding domain, RBD"/>
    <property type="match status" value="1"/>
</dbReference>
<evidence type="ECO:0000259" key="3">
    <source>
        <dbReference type="PROSITE" id="PS50102"/>
    </source>
</evidence>
<evidence type="ECO:0000313" key="5">
    <source>
        <dbReference type="Proteomes" id="UP001642484"/>
    </source>
</evidence>
<reference evidence="4 5" key="1">
    <citation type="submission" date="2024-02" db="EMBL/GenBank/DDBJ databases">
        <authorList>
            <person name="Chen Y."/>
            <person name="Shah S."/>
            <person name="Dougan E. K."/>
            <person name="Thang M."/>
            <person name="Chan C."/>
        </authorList>
    </citation>
    <scope>NUCLEOTIDE SEQUENCE [LARGE SCALE GENOMIC DNA]</scope>
</reference>
<dbReference type="InterPro" id="IPR035979">
    <property type="entry name" value="RBD_domain_sf"/>
</dbReference>
<keyword evidence="1" id="KW-0694">RNA-binding</keyword>
<dbReference type="PROSITE" id="PS50102">
    <property type="entry name" value="RRM"/>
    <property type="match status" value="1"/>
</dbReference>
<evidence type="ECO:0000256" key="2">
    <source>
        <dbReference type="SAM" id="MobiDB-lite"/>
    </source>
</evidence>
<name>A0ABP0LLR9_9DINO</name>
<gene>
    <name evidence="4" type="ORF">CCMP2556_LOCUS21488</name>
</gene>
<feature type="region of interest" description="Disordered" evidence="2">
    <location>
        <begin position="477"/>
        <end position="498"/>
    </location>
</feature>
<organism evidence="4 5">
    <name type="scientific">Durusdinium trenchii</name>
    <dbReference type="NCBI Taxonomy" id="1381693"/>
    <lineage>
        <taxon>Eukaryota</taxon>
        <taxon>Sar</taxon>
        <taxon>Alveolata</taxon>
        <taxon>Dinophyceae</taxon>
        <taxon>Suessiales</taxon>
        <taxon>Symbiodiniaceae</taxon>
        <taxon>Durusdinium</taxon>
    </lineage>
</organism>
<protein>
    <recommendedName>
        <fullName evidence="3">RRM domain-containing protein</fullName>
    </recommendedName>
</protein>
<dbReference type="SUPFAM" id="SSF68906">
    <property type="entry name" value="SAP domain"/>
    <property type="match status" value="1"/>
</dbReference>
<dbReference type="InterPro" id="IPR000504">
    <property type="entry name" value="RRM_dom"/>
</dbReference>
<dbReference type="InterPro" id="IPR036361">
    <property type="entry name" value="SAP_dom_sf"/>
</dbReference>
<feature type="region of interest" description="Disordered" evidence="2">
    <location>
        <begin position="375"/>
        <end position="403"/>
    </location>
</feature>
<dbReference type="Pfam" id="PF10208">
    <property type="entry name" value="ARMET_C"/>
    <property type="match status" value="1"/>
</dbReference>
<dbReference type="Proteomes" id="UP001642484">
    <property type="component" value="Unassembled WGS sequence"/>
</dbReference>
<sequence>MALVDASNPGNGILVDASTVGRPIGDTSSSAVFVNELPKNFQGGDEALHFALGDLFGQYGKIKKIELYMDEGILETKNFKGEALVVYHTSKFTGTHDAGDPVYEACRDLDGRVRVLGYRNWRIRCEAAVWQKEGFNVKDRAKKSPCVEIANLWEYTASTPMSWFIEIQDVIRKHVAEHIKEPFVKVEPSEGSALIWCKGAQDAMKLASLMQKSYFMGRKVIASLCRKEKPVSEALPQVPRHLSMKRTSETSLLEQVESQDMQSWQQFLNVGKQAAIKPGKLDPEVAAAIRRQAEEAEVRTAPTKEQTEPKAMEGPSFLLREGCQVILKGLVSKPENNGKRANIVRYLEDQQKYQVSLEGRFVKLKPENVEAVEEPLPKRLPKALEEEEEEADENAEASAQATACEMANPAAKAADKSDVDLVATVCIDPALLGKKEEEAEERGRSRSRERWRKEKIDAISARVEANKAEGKRCGWVVSGPDPTQALKQDLGAKEPEESREELMKLSVSALKQLLIKFGKTGRGCLEKKDFVDRLKPE</sequence>
<evidence type="ECO:0000256" key="1">
    <source>
        <dbReference type="PROSITE-ProRule" id="PRU00176"/>
    </source>
</evidence>
<comment type="caution">
    <text evidence="4">The sequence shown here is derived from an EMBL/GenBank/DDBJ whole genome shotgun (WGS) entry which is preliminary data.</text>
</comment>
<dbReference type="InterPro" id="IPR019345">
    <property type="entry name" value="ARMET_C"/>
</dbReference>
<feature type="domain" description="RRM" evidence="3">
    <location>
        <begin position="30"/>
        <end position="91"/>
    </location>
</feature>
<evidence type="ECO:0000313" key="4">
    <source>
        <dbReference type="EMBL" id="CAK9039711.1"/>
    </source>
</evidence>
<dbReference type="Gene3D" id="1.10.720.30">
    <property type="entry name" value="SAP domain"/>
    <property type="match status" value="1"/>
</dbReference>
<feature type="region of interest" description="Disordered" evidence="2">
    <location>
        <begin position="293"/>
        <end position="312"/>
    </location>
</feature>